<evidence type="ECO:0000313" key="1">
    <source>
        <dbReference type="EMBL" id="SIT15207.1"/>
    </source>
</evidence>
<reference evidence="2" key="1">
    <citation type="submission" date="2017-01" db="EMBL/GenBank/DDBJ databases">
        <authorList>
            <person name="Varghese N."/>
            <person name="Submissions S."/>
        </authorList>
    </citation>
    <scope>NUCLEOTIDE SEQUENCE [LARGE SCALE GENOMIC DNA]</scope>
    <source>
        <strain evidence="2">DSM 46698</strain>
    </source>
</reference>
<organism evidence="1 2">
    <name type="scientific">Belliella pelovolcani</name>
    <dbReference type="NCBI Taxonomy" id="529505"/>
    <lineage>
        <taxon>Bacteria</taxon>
        <taxon>Pseudomonadati</taxon>
        <taxon>Bacteroidota</taxon>
        <taxon>Cytophagia</taxon>
        <taxon>Cytophagales</taxon>
        <taxon>Cyclobacteriaceae</taxon>
        <taxon>Belliella</taxon>
    </lineage>
</organism>
<dbReference type="Proteomes" id="UP000186026">
    <property type="component" value="Unassembled WGS sequence"/>
</dbReference>
<keyword evidence="2" id="KW-1185">Reference proteome</keyword>
<dbReference type="STRING" id="529505.SAMN05421761_12227"/>
<name>A0A1N7PXV7_9BACT</name>
<protein>
    <recommendedName>
        <fullName evidence="3">Lipocalin-like domain-containing protein</fullName>
    </recommendedName>
</protein>
<evidence type="ECO:0000313" key="2">
    <source>
        <dbReference type="Proteomes" id="UP000186026"/>
    </source>
</evidence>
<dbReference type="EMBL" id="FTOP01000022">
    <property type="protein sequence ID" value="SIT15207.1"/>
    <property type="molecule type" value="Genomic_DNA"/>
</dbReference>
<sequence length="140" mass="15627">MLSMAILILIVGSISSCEKKEIPDLTEEQLRRINLTTSTWRLERVTVDGMNQTEVYRDLQLNFSASSFTSTNGRVIWPETGTWEFTDDSNTVIRRDDGLLVTIQVVTSNSLILALAWESGSITTGRVSAIAGNHIFEFGR</sequence>
<gene>
    <name evidence="1" type="ORF">SAMN05421761_12227</name>
</gene>
<proteinExistence type="predicted"/>
<dbReference type="AlphaFoldDB" id="A0A1N7PXV7"/>
<accession>A0A1N7PXV7</accession>
<evidence type="ECO:0008006" key="3">
    <source>
        <dbReference type="Google" id="ProtNLM"/>
    </source>
</evidence>